<evidence type="ECO:0000256" key="4">
    <source>
        <dbReference type="ARBA" id="ARBA00023239"/>
    </source>
</evidence>
<name>S0EWU0_CHTCT</name>
<keyword evidence="3 5" id="KW-0663">Pyridoxal phosphate</keyword>
<feature type="binding site" evidence="5">
    <location>
        <position position="393"/>
    </location>
    <ligand>
        <name>pyridoxal 5'-phosphate</name>
        <dbReference type="ChEBI" id="CHEBI:597326"/>
    </ligand>
</feature>
<keyword evidence="2 5" id="KW-0210">Decarboxylase</keyword>
<feature type="binding site" evidence="5">
    <location>
        <position position="338"/>
    </location>
    <ligand>
        <name>substrate</name>
    </ligand>
</feature>
<dbReference type="InParanoid" id="S0EWU0"/>
<comment type="similarity">
    <text evidence="5">Belongs to the Orn/Lys/Arg decarboxylase class-II family. LysA subfamily.</text>
</comment>
<dbReference type="UniPathway" id="UPA00034">
    <property type="reaction ID" value="UER00027"/>
</dbReference>
<dbReference type="AlphaFoldDB" id="S0EWU0"/>
<comment type="subunit">
    <text evidence="5">Homodimer.</text>
</comment>
<dbReference type="eggNOG" id="COG0019">
    <property type="taxonomic scope" value="Bacteria"/>
</dbReference>
<dbReference type="FunFam" id="3.20.20.10:FF:000003">
    <property type="entry name" value="Diaminopimelate decarboxylase"/>
    <property type="match status" value="1"/>
</dbReference>
<evidence type="ECO:0000256" key="8">
    <source>
        <dbReference type="RuleBase" id="RU003738"/>
    </source>
</evidence>
<protein>
    <recommendedName>
        <fullName evidence="5 6">Diaminopimelate decarboxylase</fullName>
        <shortName evidence="5">DAP decarboxylase</shortName>
        <shortName evidence="5">DAPDC</shortName>
        <ecNumber evidence="5 6">4.1.1.20</ecNumber>
    </recommendedName>
</protein>
<dbReference type="GO" id="GO:0008836">
    <property type="term" value="F:diaminopimelate decarboxylase activity"/>
    <property type="evidence" value="ECO:0007669"/>
    <property type="project" value="UniProtKB-UniRule"/>
</dbReference>
<dbReference type="GO" id="GO:0030170">
    <property type="term" value="F:pyridoxal phosphate binding"/>
    <property type="evidence" value="ECO:0007669"/>
    <property type="project" value="UniProtKB-UniRule"/>
</dbReference>
<proteinExistence type="inferred from homology"/>
<feature type="binding site" evidence="5">
    <location>
        <position position="334"/>
    </location>
    <ligand>
        <name>substrate</name>
    </ligand>
</feature>
<dbReference type="OrthoDB" id="9802241at2"/>
<dbReference type="PRINTS" id="PR01181">
    <property type="entry name" value="DAPDCRBXLASE"/>
</dbReference>
<keyword evidence="5 8" id="KW-0457">Lysine biosynthesis</keyword>
<gene>
    <name evidence="5" type="primary">lysA</name>
    <name evidence="11" type="ORF">CCALI_02587</name>
</gene>
<keyword evidence="5" id="KW-0028">Amino-acid biosynthesis</keyword>
<evidence type="ECO:0000256" key="3">
    <source>
        <dbReference type="ARBA" id="ARBA00022898"/>
    </source>
</evidence>
<evidence type="ECO:0000256" key="2">
    <source>
        <dbReference type="ARBA" id="ARBA00022793"/>
    </source>
</evidence>
<dbReference type="KEGG" id="ccz:CCALI_02587"/>
<evidence type="ECO:0000256" key="7">
    <source>
        <dbReference type="PIRSR" id="PIRSR600183-50"/>
    </source>
</evidence>
<dbReference type="STRING" id="454171.CP488_01504"/>
<organism evidence="11 12">
    <name type="scientific">Chthonomonas calidirosea (strain DSM 23976 / ICMP 18418 / T49)</name>
    <dbReference type="NCBI Taxonomy" id="1303518"/>
    <lineage>
        <taxon>Bacteria</taxon>
        <taxon>Bacillati</taxon>
        <taxon>Armatimonadota</taxon>
        <taxon>Chthonomonadia</taxon>
        <taxon>Chthonomonadales</taxon>
        <taxon>Chthonomonadaceae</taxon>
        <taxon>Chthonomonas</taxon>
    </lineage>
</organism>
<feature type="binding site" evidence="5">
    <location>
        <position position="292"/>
    </location>
    <ligand>
        <name>substrate</name>
    </ligand>
</feature>
<keyword evidence="12" id="KW-1185">Reference proteome</keyword>
<dbReference type="FunCoup" id="S0EWU0">
    <property type="interactions" value="324"/>
</dbReference>
<evidence type="ECO:0000313" key="11">
    <source>
        <dbReference type="EMBL" id="CCW36380.1"/>
    </source>
</evidence>
<feature type="domain" description="Orn/DAP/Arg decarboxylase 2 N-terminal" evidence="10">
    <location>
        <begin position="49"/>
        <end position="295"/>
    </location>
</feature>
<dbReference type="EMBL" id="HF951689">
    <property type="protein sequence ID" value="CCW36380.1"/>
    <property type="molecule type" value="Genomic_DNA"/>
</dbReference>
<feature type="binding site" evidence="5">
    <location>
        <begin position="289"/>
        <end position="292"/>
    </location>
    <ligand>
        <name>pyridoxal 5'-phosphate</name>
        <dbReference type="ChEBI" id="CHEBI:597326"/>
    </ligand>
</feature>
<dbReference type="NCBIfam" id="TIGR01048">
    <property type="entry name" value="lysA"/>
    <property type="match status" value="1"/>
</dbReference>
<reference evidence="12" key="1">
    <citation type="submission" date="2013-03" db="EMBL/GenBank/DDBJ databases">
        <title>Genome sequence of Chthonomonas calidirosea, the first sequenced genome from the Armatimonadetes phylum (formally candidate division OP10).</title>
        <authorList>
            <person name="Lee K.C.Y."/>
            <person name="Morgan X.C."/>
            <person name="Dunfield P.F."/>
            <person name="Tamas I."/>
            <person name="Houghton K.M."/>
            <person name="Vyssotski M."/>
            <person name="Ryan J.L.J."/>
            <person name="Lagutin K."/>
            <person name="McDonald I.R."/>
            <person name="Stott M.B."/>
        </authorList>
    </citation>
    <scope>NUCLEOTIDE SEQUENCE [LARGE SCALE GENOMIC DNA]</scope>
    <source>
        <strain evidence="12">DSM 23976 / ICMP 18418 / T49</strain>
    </source>
</reference>
<feature type="modified residue" description="N6-(pyridoxal phosphate)lysine" evidence="5 7">
    <location>
        <position position="65"/>
    </location>
</feature>
<dbReference type="InterPro" id="IPR000183">
    <property type="entry name" value="Orn/DAP/Arg_de-COase"/>
</dbReference>
<dbReference type="InterPro" id="IPR002986">
    <property type="entry name" value="DAP_deCOOHase_LysA"/>
</dbReference>
<dbReference type="GO" id="GO:0009089">
    <property type="term" value="P:lysine biosynthetic process via diaminopimelate"/>
    <property type="evidence" value="ECO:0007669"/>
    <property type="project" value="UniProtKB-UniRule"/>
</dbReference>
<evidence type="ECO:0000259" key="10">
    <source>
        <dbReference type="Pfam" id="PF02784"/>
    </source>
</evidence>
<sequence length="452" mass="49802">MLLGTQRINAQGHLEIGGCDTVQLAKEFGTPLYVIDETALRANCRAYRAAFESRYPKNEIYFASKALLTLAIAALIDQEGLGMDVASFGELYTALQAGFPAERISLHGNNKSKEELETALEAKVGLIILDNFYELELLSQLLEMHKTEAAVLVRATPGVDPKTHRLIRTGQADTKFGFNISDGSALEAVRRVLRTPKLRFRGLHCHVGSQLLDVETHVEAVQIMVQTMQSVVRETGAEVEILNIGGGLGVRYLEEQRPPTYDEFAEAVVSTLKSALDAADLPYPILQQEPGRSLVGEAGITLYTVGAMKTVPISEPPGTRTYVSVDGGLSDNPRPQMYDALYECLLANRADEPAEAVVTIAGKHCETDTLIPSTKLPQPRPGDILAVQTTGAYNFVMASNYNRFLRPAMVLVHEGNAELIVERQRLEDLLRHERIPERLCRHRPVFAQKLAE</sequence>
<comment type="function">
    <text evidence="5">Specifically catalyzes the decarboxylation of meso-diaminopimelate (meso-DAP) to L-lysine.</text>
</comment>
<feature type="binding site" evidence="5">
    <location>
        <position position="393"/>
    </location>
    <ligand>
        <name>substrate</name>
    </ligand>
</feature>
<evidence type="ECO:0000256" key="1">
    <source>
        <dbReference type="ARBA" id="ARBA00001933"/>
    </source>
</evidence>
<dbReference type="InterPro" id="IPR022657">
    <property type="entry name" value="De-COase2_CS"/>
</dbReference>
<dbReference type="Proteomes" id="UP000014227">
    <property type="component" value="Chromosome I"/>
</dbReference>
<evidence type="ECO:0000259" key="9">
    <source>
        <dbReference type="Pfam" id="PF00278"/>
    </source>
</evidence>
<dbReference type="PATRIC" id="fig|1303518.3.peg.2687"/>
<comment type="catalytic activity">
    <reaction evidence="5 8">
        <text>meso-2,6-diaminopimelate + H(+) = L-lysine + CO2</text>
        <dbReference type="Rhea" id="RHEA:15101"/>
        <dbReference type="ChEBI" id="CHEBI:15378"/>
        <dbReference type="ChEBI" id="CHEBI:16526"/>
        <dbReference type="ChEBI" id="CHEBI:32551"/>
        <dbReference type="ChEBI" id="CHEBI:57791"/>
        <dbReference type="EC" id="4.1.1.20"/>
    </reaction>
</comment>
<dbReference type="Gene3D" id="3.20.20.10">
    <property type="entry name" value="Alanine racemase"/>
    <property type="match status" value="1"/>
</dbReference>
<dbReference type="PROSITE" id="PS00879">
    <property type="entry name" value="ODR_DC_2_2"/>
    <property type="match status" value="1"/>
</dbReference>
<dbReference type="PRINTS" id="PR01179">
    <property type="entry name" value="ODADCRBXLASE"/>
</dbReference>
<dbReference type="Pfam" id="PF00278">
    <property type="entry name" value="Orn_DAP_Arg_deC"/>
    <property type="match status" value="1"/>
</dbReference>
<dbReference type="PANTHER" id="PTHR43727">
    <property type="entry name" value="DIAMINOPIMELATE DECARBOXYLASE"/>
    <property type="match status" value="1"/>
</dbReference>
<evidence type="ECO:0000256" key="5">
    <source>
        <dbReference type="HAMAP-Rule" id="MF_02120"/>
    </source>
</evidence>
<dbReference type="InterPro" id="IPR022644">
    <property type="entry name" value="De-COase2_N"/>
</dbReference>
<evidence type="ECO:0000313" key="12">
    <source>
        <dbReference type="Proteomes" id="UP000014227"/>
    </source>
</evidence>
<dbReference type="EC" id="4.1.1.20" evidence="5 6"/>
<evidence type="ECO:0000256" key="6">
    <source>
        <dbReference type="NCBIfam" id="TIGR01048"/>
    </source>
</evidence>
<dbReference type="Pfam" id="PF02784">
    <property type="entry name" value="Orn_Arg_deC_N"/>
    <property type="match status" value="1"/>
</dbReference>
<accession>S0EWU0</accession>
<dbReference type="HAMAP" id="MF_02120">
    <property type="entry name" value="LysA"/>
    <property type="match status" value="1"/>
</dbReference>
<dbReference type="Gene3D" id="2.40.37.10">
    <property type="entry name" value="Lyase, Ornithine Decarboxylase, Chain A, domain 1"/>
    <property type="match status" value="1"/>
</dbReference>
<feature type="binding site" evidence="5">
    <location>
        <position position="366"/>
    </location>
    <ligand>
        <name>substrate</name>
    </ligand>
</feature>
<dbReference type="CDD" id="cd06828">
    <property type="entry name" value="PLPDE_III_DapDC"/>
    <property type="match status" value="1"/>
</dbReference>
<dbReference type="InterPro" id="IPR022653">
    <property type="entry name" value="De-COase2_pyr-phos_BS"/>
</dbReference>
<keyword evidence="4 5" id="KW-0456">Lyase</keyword>
<comment type="cofactor">
    <cofactor evidence="1 5 7 8">
        <name>pyridoxal 5'-phosphate</name>
        <dbReference type="ChEBI" id="CHEBI:597326"/>
    </cofactor>
</comment>
<dbReference type="InterPro" id="IPR029066">
    <property type="entry name" value="PLP-binding_barrel"/>
</dbReference>
<dbReference type="RefSeq" id="WP_016483889.1">
    <property type="nucleotide sequence ID" value="NC_021487.1"/>
</dbReference>
<dbReference type="InterPro" id="IPR022643">
    <property type="entry name" value="De-COase2_C"/>
</dbReference>
<feature type="domain" description="Orn/DAP/Arg decarboxylase 2 C-terminal" evidence="9">
    <location>
        <begin position="33"/>
        <end position="391"/>
    </location>
</feature>
<comment type="pathway">
    <text evidence="5 8">Amino-acid biosynthesis; L-lysine biosynthesis via DAP pathway; L-lysine from DL-2,6-diaminopimelate: step 1/1.</text>
</comment>
<dbReference type="SUPFAM" id="SSF50621">
    <property type="entry name" value="Alanine racemase C-terminal domain-like"/>
    <property type="match status" value="1"/>
</dbReference>
<dbReference type="PANTHER" id="PTHR43727:SF2">
    <property type="entry name" value="GROUP IV DECARBOXYLASE"/>
    <property type="match status" value="1"/>
</dbReference>
<dbReference type="InterPro" id="IPR009006">
    <property type="entry name" value="Ala_racemase/Decarboxylase_C"/>
</dbReference>
<dbReference type="HOGENOM" id="CLU_026444_0_1_0"/>
<dbReference type="SUPFAM" id="SSF51419">
    <property type="entry name" value="PLP-binding barrel"/>
    <property type="match status" value="1"/>
</dbReference>
<feature type="active site" description="Proton donor" evidence="7">
    <location>
        <position position="365"/>
    </location>
</feature>
<feature type="binding site" evidence="5">
    <location>
        <position position="247"/>
    </location>
    <ligand>
        <name>pyridoxal 5'-phosphate</name>
        <dbReference type="ChEBI" id="CHEBI:597326"/>
    </ligand>
</feature>
<dbReference type="PROSITE" id="PS00878">
    <property type="entry name" value="ODR_DC_2_1"/>
    <property type="match status" value="1"/>
</dbReference>